<keyword evidence="8" id="KW-1185">Reference proteome</keyword>
<evidence type="ECO:0000259" key="6">
    <source>
        <dbReference type="PROSITE" id="PS50931"/>
    </source>
</evidence>
<dbReference type="PROSITE" id="PS50931">
    <property type="entry name" value="HTH_LYSR"/>
    <property type="match status" value="1"/>
</dbReference>
<reference evidence="7 8" key="1">
    <citation type="submission" date="2015-04" db="EMBL/GenBank/DDBJ databases">
        <title>The draft genome sequence of Roseovarius sp.R12b.</title>
        <authorList>
            <person name="Li G."/>
            <person name="Lai Q."/>
            <person name="Shao Z."/>
            <person name="Yan P."/>
        </authorList>
    </citation>
    <scope>NUCLEOTIDE SEQUENCE [LARGE SCALE GENOMIC DNA]</scope>
    <source>
        <strain evidence="7 8">R12B</strain>
    </source>
</reference>
<protein>
    <recommendedName>
        <fullName evidence="6">HTH lysR-type domain-containing protein</fullName>
    </recommendedName>
</protein>
<dbReference type="InterPro" id="IPR005119">
    <property type="entry name" value="LysR_subst-bd"/>
</dbReference>
<proteinExistence type="inferred from homology"/>
<accession>A0A0T5P189</accession>
<dbReference type="RefSeq" id="WP_057790179.1">
    <property type="nucleotide sequence ID" value="NZ_LAXJ01000002.1"/>
</dbReference>
<dbReference type="Proteomes" id="UP000051295">
    <property type="component" value="Unassembled WGS sequence"/>
</dbReference>
<dbReference type="Pfam" id="PF00126">
    <property type="entry name" value="HTH_1"/>
    <property type="match status" value="1"/>
</dbReference>
<dbReference type="PANTHER" id="PTHR30346">
    <property type="entry name" value="TRANSCRIPTIONAL DUAL REGULATOR HCAR-RELATED"/>
    <property type="match status" value="1"/>
</dbReference>
<name>A0A0T5P189_9RHOB</name>
<dbReference type="SUPFAM" id="SSF53850">
    <property type="entry name" value="Periplasmic binding protein-like II"/>
    <property type="match status" value="1"/>
</dbReference>
<dbReference type="Gene3D" id="3.40.190.10">
    <property type="entry name" value="Periplasmic binding protein-like II"/>
    <property type="match status" value="2"/>
</dbReference>
<evidence type="ECO:0000256" key="3">
    <source>
        <dbReference type="ARBA" id="ARBA00023125"/>
    </source>
</evidence>
<keyword evidence="2" id="KW-0805">Transcription regulation</keyword>
<keyword evidence="3" id="KW-0238">DNA-binding</keyword>
<comment type="similarity">
    <text evidence="1">Belongs to the LysR transcriptional regulatory family.</text>
</comment>
<dbReference type="Gene3D" id="1.10.10.10">
    <property type="entry name" value="Winged helix-like DNA-binding domain superfamily/Winged helix DNA-binding domain"/>
    <property type="match status" value="1"/>
</dbReference>
<dbReference type="EMBL" id="LAXJ01000002">
    <property type="protein sequence ID" value="KRS14830.1"/>
    <property type="molecule type" value="Genomic_DNA"/>
</dbReference>
<gene>
    <name evidence="7" type="ORF">XM53_03255</name>
</gene>
<evidence type="ECO:0000313" key="7">
    <source>
        <dbReference type="EMBL" id="KRS14830.1"/>
    </source>
</evidence>
<dbReference type="InterPro" id="IPR036388">
    <property type="entry name" value="WH-like_DNA-bd_sf"/>
</dbReference>
<keyword evidence="4" id="KW-0010">Activator</keyword>
<evidence type="ECO:0000256" key="5">
    <source>
        <dbReference type="ARBA" id="ARBA00023163"/>
    </source>
</evidence>
<dbReference type="PANTHER" id="PTHR30346:SF26">
    <property type="entry name" value="HYDROGEN PEROXIDE-INDUCIBLE GENES ACTIVATOR"/>
    <property type="match status" value="1"/>
</dbReference>
<dbReference type="SUPFAM" id="SSF46785">
    <property type="entry name" value="Winged helix' DNA-binding domain"/>
    <property type="match status" value="1"/>
</dbReference>
<dbReference type="Pfam" id="PF03466">
    <property type="entry name" value="LysR_substrate"/>
    <property type="match status" value="1"/>
</dbReference>
<dbReference type="PATRIC" id="fig|1641875.4.peg.1754"/>
<dbReference type="InterPro" id="IPR000847">
    <property type="entry name" value="LysR_HTH_N"/>
</dbReference>
<dbReference type="InterPro" id="IPR036390">
    <property type="entry name" value="WH_DNA-bd_sf"/>
</dbReference>
<evidence type="ECO:0000313" key="8">
    <source>
        <dbReference type="Proteomes" id="UP000051295"/>
    </source>
</evidence>
<comment type="caution">
    <text evidence="7">The sequence shown here is derived from an EMBL/GenBank/DDBJ whole genome shotgun (WGS) entry which is preliminary data.</text>
</comment>
<organism evidence="7 8">
    <name type="scientific">Roseovarius atlanticus</name>
    <dbReference type="NCBI Taxonomy" id="1641875"/>
    <lineage>
        <taxon>Bacteria</taxon>
        <taxon>Pseudomonadati</taxon>
        <taxon>Pseudomonadota</taxon>
        <taxon>Alphaproteobacteria</taxon>
        <taxon>Rhodobacterales</taxon>
        <taxon>Roseobacteraceae</taxon>
        <taxon>Roseovarius</taxon>
    </lineage>
</organism>
<dbReference type="FunFam" id="1.10.10.10:FF:000001">
    <property type="entry name" value="LysR family transcriptional regulator"/>
    <property type="match status" value="1"/>
</dbReference>
<evidence type="ECO:0000256" key="4">
    <source>
        <dbReference type="ARBA" id="ARBA00023159"/>
    </source>
</evidence>
<dbReference type="PRINTS" id="PR00039">
    <property type="entry name" value="HTHLYSR"/>
</dbReference>
<evidence type="ECO:0000256" key="1">
    <source>
        <dbReference type="ARBA" id="ARBA00009437"/>
    </source>
</evidence>
<dbReference type="GO" id="GO:0032993">
    <property type="term" value="C:protein-DNA complex"/>
    <property type="evidence" value="ECO:0007669"/>
    <property type="project" value="TreeGrafter"/>
</dbReference>
<feature type="domain" description="HTH lysR-type" evidence="6">
    <location>
        <begin position="4"/>
        <end position="61"/>
    </location>
</feature>
<evidence type="ECO:0000256" key="2">
    <source>
        <dbReference type="ARBA" id="ARBA00023015"/>
    </source>
</evidence>
<dbReference type="AlphaFoldDB" id="A0A0T5P189"/>
<dbReference type="CDD" id="cd08411">
    <property type="entry name" value="PBP2_OxyR"/>
    <property type="match status" value="1"/>
</dbReference>
<sequence>MDDITLRQLRYFLALSEAGHYRKAAERAGISQPSLSQQIVRLESALGVELVERGRRGAVLTPAGREVLAQARKVIDEVETLAQRAREAKDGVGGTLRLGTTPTLGPYLLPYVTRRLHRAYPALKLVIRDAAPRVLQDDLVEGRHDLILTQLPVQSADVDVMRLFREPLKLAVAQDHPLAAQPRADEADLRGQDVLSLSDAYLLHGQILRLCEDVGARLRQDYEGTSLDALRQMTALGMGVSFLPALYVRSEVEGKEADVAIRPFRDDRLTRSIGLVWRRRAAQAVLARRIGGIVQAVVQEHFADLVTLEG</sequence>
<dbReference type="OrthoDB" id="9775392at2"/>
<dbReference type="STRING" id="1641875.XM53_03255"/>
<keyword evidence="5" id="KW-0804">Transcription</keyword>
<dbReference type="GO" id="GO:0003700">
    <property type="term" value="F:DNA-binding transcription factor activity"/>
    <property type="evidence" value="ECO:0007669"/>
    <property type="project" value="InterPro"/>
</dbReference>
<dbReference type="GO" id="GO:0003677">
    <property type="term" value="F:DNA binding"/>
    <property type="evidence" value="ECO:0007669"/>
    <property type="project" value="UniProtKB-KW"/>
</dbReference>